<reference evidence="8" key="2">
    <citation type="submission" date="2025-08" db="UniProtKB">
        <authorList>
            <consortium name="RefSeq"/>
        </authorList>
    </citation>
    <scope>IDENTIFICATION</scope>
    <source>
        <tissue evidence="8">Leaf</tissue>
    </source>
</reference>
<dbReference type="PROSITE" id="PS51294">
    <property type="entry name" value="HTH_MYB"/>
    <property type="match status" value="2"/>
</dbReference>
<dbReference type="PANTHER" id="PTHR47999:SF6">
    <property type="entry name" value="MYB-RELATED PROTEIN P"/>
    <property type="match status" value="1"/>
</dbReference>
<evidence type="ECO:0000259" key="5">
    <source>
        <dbReference type="PROSITE" id="PS50090"/>
    </source>
</evidence>
<keyword evidence="3" id="KW-0539">Nucleus</keyword>
<dbReference type="InterPro" id="IPR015495">
    <property type="entry name" value="Myb_TF_plants"/>
</dbReference>
<dbReference type="InterPro" id="IPR009057">
    <property type="entry name" value="Homeodomain-like_sf"/>
</dbReference>
<evidence type="ECO:0000256" key="2">
    <source>
        <dbReference type="ARBA" id="ARBA00023125"/>
    </source>
</evidence>
<feature type="domain" description="HTH myb-type" evidence="6">
    <location>
        <begin position="62"/>
        <end position="116"/>
    </location>
</feature>
<feature type="domain" description="Myb-like" evidence="5">
    <location>
        <begin position="62"/>
        <end position="112"/>
    </location>
</feature>
<sequence>MGRAPCCEKVGLRRGRWTAEEDAVLMNYIKANGEGYWRSLPKNAGLLRCGKSCRLRWVNYLRTDLKRGNISKVEETVIIKLHASLGNRWSLIASHLPGRTDNEIKNYWNSHLSRKIDTFRRPSNDEPLPLATDLVKVSPPKRKGRTSRWAMKKNKNLLPPKRNPNKVTNAHSDVPLSPAMPPAERERLSATKAGAEDKETTVRESLASTNVGIVPYSLGEDGATSPSSSNDPSNPLMLSPSGGREGEMILGPLAGIDEELSWSFDDMVYSALPLESSGVMDMSIERSGDHEEARAVGSGLERESRITLGSSSSTTTSGDKDRIGGDWFSCVEDDSGNWDWENQIILGHGNDQAAGERAGQEMLTWLWESDVGEWESQSLGEVEREKQNAMVAWLLS</sequence>
<feature type="domain" description="Myb-like" evidence="5">
    <location>
        <begin position="9"/>
        <end position="61"/>
    </location>
</feature>
<proteinExistence type="predicted"/>
<evidence type="ECO:0000259" key="6">
    <source>
        <dbReference type="PROSITE" id="PS51294"/>
    </source>
</evidence>
<dbReference type="SMART" id="SM00717">
    <property type="entry name" value="SANT"/>
    <property type="match status" value="2"/>
</dbReference>
<feature type="compositionally biased region" description="Basic and acidic residues" evidence="4">
    <location>
        <begin position="183"/>
        <end position="202"/>
    </location>
</feature>
<dbReference type="Pfam" id="PF00249">
    <property type="entry name" value="Myb_DNA-binding"/>
    <property type="match status" value="2"/>
</dbReference>
<organism evidence="7 8">
    <name type="scientific">Rhodamnia argentea</name>
    <dbReference type="NCBI Taxonomy" id="178133"/>
    <lineage>
        <taxon>Eukaryota</taxon>
        <taxon>Viridiplantae</taxon>
        <taxon>Streptophyta</taxon>
        <taxon>Embryophyta</taxon>
        <taxon>Tracheophyta</taxon>
        <taxon>Spermatophyta</taxon>
        <taxon>Magnoliopsida</taxon>
        <taxon>eudicotyledons</taxon>
        <taxon>Gunneridae</taxon>
        <taxon>Pentapetalae</taxon>
        <taxon>rosids</taxon>
        <taxon>malvids</taxon>
        <taxon>Myrtales</taxon>
        <taxon>Myrtaceae</taxon>
        <taxon>Myrtoideae</taxon>
        <taxon>Myrteae</taxon>
        <taxon>Australasian group</taxon>
        <taxon>Rhodamnia</taxon>
    </lineage>
</organism>
<dbReference type="Gene3D" id="1.10.10.60">
    <property type="entry name" value="Homeodomain-like"/>
    <property type="match status" value="2"/>
</dbReference>
<feature type="domain" description="HTH myb-type" evidence="6">
    <location>
        <begin position="9"/>
        <end position="61"/>
    </location>
</feature>
<feature type="compositionally biased region" description="Low complexity" evidence="4">
    <location>
        <begin position="225"/>
        <end position="241"/>
    </location>
</feature>
<feature type="region of interest" description="Disordered" evidence="4">
    <location>
        <begin position="286"/>
        <end position="322"/>
    </location>
</feature>
<feature type="region of interest" description="Disordered" evidence="4">
    <location>
        <begin position="137"/>
        <end position="244"/>
    </location>
</feature>
<dbReference type="SUPFAM" id="SSF46689">
    <property type="entry name" value="Homeodomain-like"/>
    <property type="match status" value="1"/>
</dbReference>
<dbReference type="InterPro" id="IPR017930">
    <property type="entry name" value="Myb_dom"/>
</dbReference>
<dbReference type="RefSeq" id="XP_048128968.1">
    <property type="nucleotide sequence ID" value="XM_048273011.1"/>
</dbReference>
<dbReference type="GeneID" id="115750189"/>
<keyword evidence="2" id="KW-0238">DNA-binding</keyword>
<dbReference type="PROSITE" id="PS50090">
    <property type="entry name" value="MYB_LIKE"/>
    <property type="match status" value="2"/>
</dbReference>
<evidence type="ECO:0000256" key="4">
    <source>
        <dbReference type="SAM" id="MobiDB-lite"/>
    </source>
</evidence>
<dbReference type="InterPro" id="IPR001005">
    <property type="entry name" value="SANT/Myb"/>
</dbReference>
<reference evidence="7" key="1">
    <citation type="submission" date="2025-05" db="UniProtKB">
        <authorList>
            <consortium name="RefSeq"/>
        </authorList>
    </citation>
    <scope>NUCLEOTIDE SEQUENCE [LARGE SCALE GENOMIC DNA]</scope>
</reference>
<dbReference type="CDD" id="cd00167">
    <property type="entry name" value="SANT"/>
    <property type="match status" value="2"/>
</dbReference>
<name>A0ABM3GX79_9MYRT</name>
<feature type="compositionally biased region" description="Basic residues" evidence="4">
    <location>
        <begin position="139"/>
        <end position="155"/>
    </location>
</feature>
<keyword evidence="7" id="KW-1185">Reference proteome</keyword>
<evidence type="ECO:0000313" key="7">
    <source>
        <dbReference type="Proteomes" id="UP000827889"/>
    </source>
</evidence>
<dbReference type="Proteomes" id="UP000827889">
    <property type="component" value="Chromosome 1"/>
</dbReference>
<protein>
    <submittedName>
        <fullName evidence="8">Transcription factor MYB11-like isoform X1</fullName>
    </submittedName>
</protein>
<evidence type="ECO:0000256" key="1">
    <source>
        <dbReference type="ARBA" id="ARBA00004123"/>
    </source>
</evidence>
<dbReference type="PANTHER" id="PTHR47999">
    <property type="entry name" value="TRANSCRIPTION FACTOR MYB8-RELATED-RELATED"/>
    <property type="match status" value="1"/>
</dbReference>
<feature type="compositionally biased region" description="Basic and acidic residues" evidence="4">
    <location>
        <begin position="286"/>
        <end position="305"/>
    </location>
</feature>
<accession>A0ABM3GX79</accession>
<gene>
    <name evidence="8" type="primary">LOC115750189</name>
</gene>
<evidence type="ECO:0000256" key="3">
    <source>
        <dbReference type="ARBA" id="ARBA00023242"/>
    </source>
</evidence>
<evidence type="ECO:0000313" key="8">
    <source>
        <dbReference type="RefSeq" id="XP_048128968.1"/>
    </source>
</evidence>
<comment type="subcellular location">
    <subcellularLocation>
        <location evidence="1">Nucleus</location>
    </subcellularLocation>
</comment>